<dbReference type="HOGENOM" id="CLU_382250_0_0_1"/>
<sequence length="724" mass="79640">MGGPYRTPSPARESYISSSNVNSPERSPLFGSDSEEFFDYTQDTDYSIEQPKTPTKKRVPLHWHGMLSPQTPGFGMHASKSQSPCLSDGTGDTTATETSNSLVLRDKQPQDVFTSANESDVEMAGNDVERDAILARQLEESPSPTQTRRSARLRRQAKPEYNLKQLADTARPVRKPNTSEDASTQPELSIVPCKSEPVPFEGLPAVHSLSWQLQYPPGGSTHPSYPYPVLDPRLIFHPPFVPIVDGLPDIARVPKLVLPMHWRHVSWAGLLPVVFDPYQQAFKLTPVGPLPLTCEELRQGGLHEYVPGGKLHPEYGLLPDMLKLSDGSDAEVFDFDGVDWTLPWEGQMDFHAPCALRTLSNTRVDSAVSPTASAMPPSIDAAMLPWREARDCPNTIIDLADAWRWLAAKETNPTADFVPTPGKRWHGRGAYRSSRKFKSPIPELMMFALDAATAESLSPADAVLQNQDTPIRGKAVNDFCPFKSVATPASVDITLLGDTEFTVVELLSYFPLHYYWGHAAERLATAGFSPRTILDMICLTRALDAEAAPRLSTIAGVVRDARKRGLVKEDIEMQDEQGKETSSTPAATPEVPKPRLVDLAPGYTAEGWSYDSCDKIDYPLLALAHGVQALPAGVDAGPLTALILWCRQNGRYQVLLSEVPGLLREAQIEPLIEPGEGGCPDKEVLGRYAEALKTDRLRVARLAGARKRAMEALDEGKTKRKKVE</sequence>
<keyword evidence="3" id="KW-1185">Reference proteome</keyword>
<dbReference type="eggNOG" id="ENOG502R8WK">
    <property type="taxonomic scope" value="Eukaryota"/>
</dbReference>
<feature type="region of interest" description="Disordered" evidence="1">
    <location>
        <begin position="1"/>
        <end position="59"/>
    </location>
</feature>
<proteinExistence type="predicted"/>
<organism evidence="2 3">
    <name type="scientific">Exserohilum turcicum (strain 28A)</name>
    <name type="common">Northern leaf blight fungus</name>
    <name type="synonym">Setosphaeria turcica</name>
    <dbReference type="NCBI Taxonomy" id="671987"/>
    <lineage>
        <taxon>Eukaryota</taxon>
        <taxon>Fungi</taxon>
        <taxon>Dikarya</taxon>
        <taxon>Ascomycota</taxon>
        <taxon>Pezizomycotina</taxon>
        <taxon>Dothideomycetes</taxon>
        <taxon>Pleosporomycetidae</taxon>
        <taxon>Pleosporales</taxon>
        <taxon>Pleosporineae</taxon>
        <taxon>Pleosporaceae</taxon>
        <taxon>Exserohilum</taxon>
    </lineage>
</organism>
<name>R0ISI9_EXST2</name>
<dbReference type="STRING" id="671987.R0ISI9"/>
<feature type="region of interest" description="Disordered" evidence="1">
    <location>
        <begin position="135"/>
        <end position="187"/>
    </location>
</feature>
<feature type="compositionally biased region" description="Polar residues" evidence="1">
    <location>
        <begin position="41"/>
        <end position="53"/>
    </location>
</feature>
<dbReference type="GeneID" id="19395329"/>
<evidence type="ECO:0000313" key="2">
    <source>
        <dbReference type="EMBL" id="EOA87810.1"/>
    </source>
</evidence>
<feature type="compositionally biased region" description="Polar residues" evidence="1">
    <location>
        <begin position="15"/>
        <end position="25"/>
    </location>
</feature>
<reference evidence="2 3" key="1">
    <citation type="journal article" date="2012" name="PLoS Pathog.">
        <title>Diverse lifestyles and strategies of plant pathogenesis encoded in the genomes of eighteen Dothideomycetes fungi.</title>
        <authorList>
            <person name="Ohm R.A."/>
            <person name="Feau N."/>
            <person name="Henrissat B."/>
            <person name="Schoch C.L."/>
            <person name="Horwitz B.A."/>
            <person name="Barry K.W."/>
            <person name="Condon B.J."/>
            <person name="Copeland A.C."/>
            <person name="Dhillon B."/>
            <person name="Glaser F."/>
            <person name="Hesse C.N."/>
            <person name="Kosti I."/>
            <person name="LaButti K."/>
            <person name="Lindquist E.A."/>
            <person name="Lucas S."/>
            <person name="Salamov A.A."/>
            <person name="Bradshaw R.E."/>
            <person name="Ciuffetti L."/>
            <person name="Hamelin R.C."/>
            <person name="Kema G.H.J."/>
            <person name="Lawrence C."/>
            <person name="Scott J.A."/>
            <person name="Spatafora J.W."/>
            <person name="Turgeon B.G."/>
            <person name="de Wit P.J.G.M."/>
            <person name="Zhong S."/>
            <person name="Goodwin S.B."/>
            <person name="Grigoriev I.V."/>
        </authorList>
    </citation>
    <scope>NUCLEOTIDE SEQUENCE [LARGE SCALE GENOMIC DNA]</scope>
    <source>
        <strain evidence="3">28A</strain>
    </source>
</reference>
<accession>R0ISI9</accession>
<dbReference type="AlphaFoldDB" id="R0ISI9"/>
<evidence type="ECO:0000256" key="1">
    <source>
        <dbReference type="SAM" id="MobiDB-lite"/>
    </source>
</evidence>
<dbReference type="OrthoDB" id="3751150at2759"/>
<protein>
    <submittedName>
        <fullName evidence="2">Uncharacterized protein</fullName>
    </submittedName>
</protein>
<dbReference type="RefSeq" id="XP_008024677.1">
    <property type="nucleotide sequence ID" value="XM_008026486.1"/>
</dbReference>
<evidence type="ECO:0000313" key="3">
    <source>
        <dbReference type="Proteomes" id="UP000016935"/>
    </source>
</evidence>
<feature type="region of interest" description="Disordered" evidence="1">
    <location>
        <begin position="75"/>
        <end position="100"/>
    </location>
</feature>
<feature type="region of interest" description="Disordered" evidence="1">
    <location>
        <begin position="571"/>
        <end position="595"/>
    </location>
</feature>
<gene>
    <name evidence="2" type="ORF">SETTUDRAFT_108891</name>
</gene>
<feature type="compositionally biased region" description="Polar residues" evidence="1">
    <location>
        <begin position="79"/>
        <end position="100"/>
    </location>
</feature>
<dbReference type="Proteomes" id="UP000016935">
    <property type="component" value="Unassembled WGS sequence"/>
</dbReference>
<reference evidence="2 3" key="2">
    <citation type="journal article" date="2013" name="PLoS Genet.">
        <title>Comparative genome structure, secondary metabolite, and effector coding capacity across Cochliobolus pathogens.</title>
        <authorList>
            <person name="Condon B.J."/>
            <person name="Leng Y."/>
            <person name="Wu D."/>
            <person name="Bushley K.E."/>
            <person name="Ohm R.A."/>
            <person name="Otillar R."/>
            <person name="Martin J."/>
            <person name="Schackwitz W."/>
            <person name="Grimwood J."/>
            <person name="MohdZainudin N."/>
            <person name="Xue C."/>
            <person name="Wang R."/>
            <person name="Manning V.A."/>
            <person name="Dhillon B."/>
            <person name="Tu Z.J."/>
            <person name="Steffenson B.J."/>
            <person name="Salamov A."/>
            <person name="Sun H."/>
            <person name="Lowry S."/>
            <person name="LaButti K."/>
            <person name="Han J."/>
            <person name="Copeland A."/>
            <person name="Lindquist E."/>
            <person name="Barry K."/>
            <person name="Schmutz J."/>
            <person name="Baker S.E."/>
            <person name="Ciuffetti L.M."/>
            <person name="Grigoriev I.V."/>
            <person name="Zhong S."/>
            <person name="Turgeon B.G."/>
        </authorList>
    </citation>
    <scope>NUCLEOTIDE SEQUENCE [LARGE SCALE GENOMIC DNA]</scope>
    <source>
        <strain evidence="3">28A</strain>
    </source>
</reference>
<dbReference type="EMBL" id="KB908570">
    <property type="protein sequence ID" value="EOA87810.1"/>
    <property type="molecule type" value="Genomic_DNA"/>
</dbReference>